<dbReference type="Gene3D" id="3.90.550.10">
    <property type="entry name" value="Spore Coat Polysaccharide Biosynthesis Protein SpsA, Chain A"/>
    <property type="match status" value="1"/>
</dbReference>
<keyword evidence="1" id="KW-0328">Glycosyltransferase</keyword>
<protein>
    <recommendedName>
        <fullName evidence="4">Glycosyltransferase 2-like domain-containing protein</fullName>
    </recommendedName>
</protein>
<proteinExistence type="predicted"/>
<dbReference type="OrthoDB" id="9807674at2"/>
<dbReference type="InterPro" id="IPR029044">
    <property type="entry name" value="Nucleotide-diphossugar_trans"/>
</dbReference>
<keyword evidence="3" id="KW-1133">Transmembrane helix</keyword>
<gene>
    <name evidence="5" type="ORF">BEN51_08665</name>
</gene>
<name>A0A343JDE3_9CLOT</name>
<evidence type="ECO:0000313" key="6">
    <source>
        <dbReference type="Proteomes" id="UP000264883"/>
    </source>
</evidence>
<dbReference type="PANTHER" id="PTHR22916:SF51">
    <property type="entry name" value="GLYCOSYLTRANSFERASE EPSH-RELATED"/>
    <property type="match status" value="1"/>
</dbReference>
<dbReference type="RefSeq" id="WP_119865685.1">
    <property type="nucleotide sequence ID" value="NZ_CP016786.1"/>
</dbReference>
<dbReference type="InterPro" id="IPR001173">
    <property type="entry name" value="Glyco_trans_2-like"/>
</dbReference>
<feature type="domain" description="Glycosyltransferase 2-like" evidence="4">
    <location>
        <begin position="5"/>
        <end position="172"/>
    </location>
</feature>
<dbReference type="CDD" id="cd00761">
    <property type="entry name" value="Glyco_tranf_GTA_type"/>
    <property type="match status" value="1"/>
</dbReference>
<dbReference type="Proteomes" id="UP000264883">
    <property type="component" value="Chromosome"/>
</dbReference>
<evidence type="ECO:0000313" key="5">
    <source>
        <dbReference type="EMBL" id="ASW43551.1"/>
    </source>
</evidence>
<dbReference type="SUPFAM" id="SSF53448">
    <property type="entry name" value="Nucleotide-diphospho-sugar transferases"/>
    <property type="match status" value="1"/>
</dbReference>
<dbReference type="GO" id="GO:0016757">
    <property type="term" value="F:glycosyltransferase activity"/>
    <property type="evidence" value="ECO:0007669"/>
    <property type="project" value="UniProtKB-KW"/>
</dbReference>
<dbReference type="EMBL" id="CP016786">
    <property type="protein sequence ID" value="ASW43551.1"/>
    <property type="molecule type" value="Genomic_DNA"/>
</dbReference>
<dbReference type="Pfam" id="PF00535">
    <property type="entry name" value="Glycos_transf_2"/>
    <property type="match status" value="1"/>
</dbReference>
<organism evidence="5 6">
    <name type="scientific">Clostridium isatidis</name>
    <dbReference type="NCBI Taxonomy" id="182773"/>
    <lineage>
        <taxon>Bacteria</taxon>
        <taxon>Bacillati</taxon>
        <taxon>Bacillota</taxon>
        <taxon>Clostridia</taxon>
        <taxon>Eubacteriales</taxon>
        <taxon>Clostridiaceae</taxon>
        <taxon>Clostridium</taxon>
    </lineage>
</organism>
<keyword evidence="2" id="KW-0808">Transferase</keyword>
<dbReference type="AlphaFoldDB" id="A0A343JDE3"/>
<keyword evidence="3" id="KW-0472">Membrane</keyword>
<keyword evidence="6" id="KW-1185">Reference proteome</keyword>
<sequence length="341" mass="40135">MPKISIIVPVYNAEKVLSRCIKSILNQSFKDFELILINDGSSDRSIDILKKFEKLDERIRVIDNSNNGVSETRNIGIKKAIGEYIQFIDSDDFIESNMLEETLNIMENKEADLVMTGFFLDIEEKNKIVTEIQTYENNISNNKKDIAINVLERLSGTYVNSPVNKLYKRSVIIDNNLFMDKNIDLGEDLAFNLEYLKYCNCVVFSEKCYYHYCMRLEDNLTFKYRKDKLELMEALYKNCISYFEASDLERSYIRKMNGLFIKWMYSCYIDLHNRNCDLSISGKYKFVKESIKKYNNIINDTDDLSFAFKLLKLSLAFPISVILLSKIIYFIKVNMRKVFYR</sequence>
<dbReference type="PANTHER" id="PTHR22916">
    <property type="entry name" value="GLYCOSYLTRANSFERASE"/>
    <property type="match status" value="1"/>
</dbReference>
<evidence type="ECO:0000259" key="4">
    <source>
        <dbReference type="Pfam" id="PF00535"/>
    </source>
</evidence>
<feature type="transmembrane region" description="Helical" evidence="3">
    <location>
        <begin position="310"/>
        <end position="331"/>
    </location>
</feature>
<evidence type="ECO:0000256" key="3">
    <source>
        <dbReference type="SAM" id="Phobius"/>
    </source>
</evidence>
<dbReference type="KEGG" id="cia:BEN51_08665"/>
<evidence type="ECO:0000256" key="1">
    <source>
        <dbReference type="ARBA" id="ARBA00022676"/>
    </source>
</evidence>
<accession>A0A343JDE3</accession>
<evidence type="ECO:0000256" key="2">
    <source>
        <dbReference type="ARBA" id="ARBA00022679"/>
    </source>
</evidence>
<keyword evidence="3" id="KW-0812">Transmembrane</keyword>
<reference evidence="5 6" key="1">
    <citation type="submission" date="2016-08" db="EMBL/GenBank/DDBJ databases">
        <title>Complete Genome Sequence Of The Indigo Reducing Clostridium isatidis DSM15098.</title>
        <authorList>
            <person name="Little G.T."/>
            <person name="Minton N.P."/>
        </authorList>
    </citation>
    <scope>NUCLEOTIDE SEQUENCE [LARGE SCALE GENOMIC DNA]</scope>
    <source>
        <strain evidence="5 6">DSM 15098</strain>
    </source>
</reference>